<organism evidence="9 10">
    <name type="scientific">Labrys wisconsinensis</name>
    <dbReference type="NCBI Taxonomy" id="425677"/>
    <lineage>
        <taxon>Bacteria</taxon>
        <taxon>Pseudomonadati</taxon>
        <taxon>Pseudomonadota</taxon>
        <taxon>Alphaproteobacteria</taxon>
        <taxon>Hyphomicrobiales</taxon>
        <taxon>Xanthobacteraceae</taxon>
        <taxon>Labrys</taxon>
    </lineage>
</organism>
<dbReference type="EMBL" id="JAUSVX010000009">
    <property type="protein sequence ID" value="MDQ0471654.1"/>
    <property type="molecule type" value="Genomic_DNA"/>
</dbReference>
<feature type="domain" description="PIN" evidence="8">
    <location>
        <begin position="3"/>
        <end position="121"/>
    </location>
</feature>
<dbReference type="RefSeq" id="WP_307277186.1">
    <property type="nucleotide sequence ID" value="NZ_JAUSVX010000009.1"/>
</dbReference>
<proteinExistence type="inferred from homology"/>
<keyword evidence="6" id="KW-0460">Magnesium</keyword>
<keyword evidence="5" id="KW-0378">Hydrolase</keyword>
<dbReference type="Proteomes" id="UP001242480">
    <property type="component" value="Unassembled WGS sequence"/>
</dbReference>
<dbReference type="PANTHER" id="PTHR33653">
    <property type="entry name" value="RIBONUCLEASE VAPC2"/>
    <property type="match status" value="1"/>
</dbReference>
<comment type="cofactor">
    <cofactor evidence="1">
        <name>Mg(2+)</name>
        <dbReference type="ChEBI" id="CHEBI:18420"/>
    </cofactor>
</comment>
<sequence length="131" mass="14251">MTLVDSDVLLDLFFRDPVWFHWSKTMLARRSETGPLAIVDVTFSEVAIGFGQAADVDLALEALAIARMPMTSEALHAAAQAFKRYRAAGGRRGGVLPHFLVGACAQTAGLPILTRDRRYAEHFPGVDLIAP</sequence>
<dbReference type="Pfam" id="PF01850">
    <property type="entry name" value="PIN"/>
    <property type="match status" value="1"/>
</dbReference>
<dbReference type="SUPFAM" id="SSF88723">
    <property type="entry name" value="PIN domain-like"/>
    <property type="match status" value="1"/>
</dbReference>
<evidence type="ECO:0000256" key="2">
    <source>
        <dbReference type="ARBA" id="ARBA00022649"/>
    </source>
</evidence>
<dbReference type="PANTHER" id="PTHR33653:SF1">
    <property type="entry name" value="RIBONUCLEASE VAPC2"/>
    <property type="match status" value="1"/>
</dbReference>
<evidence type="ECO:0000256" key="1">
    <source>
        <dbReference type="ARBA" id="ARBA00001946"/>
    </source>
</evidence>
<evidence type="ECO:0000256" key="7">
    <source>
        <dbReference type="ARBA" id="ARBA00038093"/>
    </source>
</evidence>
<reference evidence="9 10" key="1">
    <citation type="submission" date="2023-07" db="EMBL/GenBank/DDBJ databases">
        <title>Genomic Encyclopedia of Type Strains, Phase IV (KMG-IV): sequencing the most valuable type-strain genomes for metagenomic binning, comparative biology and taxonomic classification.</title>
        <authorList>
            <person name="Goeker M."/>
        </authorList>
    </citation>
    <scope>NUCLEOTIDE SEQUENCE [LARGE SCALE GENOMIC DNA]</scope>
    <source>
        <strain evidence="9 10">DSM 19619</strain>
    </source>
</reference>
<keyword evidence="2" id="KW-1277">Toxin-antitoxin system</keyword>
<evidence type="ECO:0000259" key="8">
    <source>
        <dbReference type="Pfam" id="PF01850"/>
    </source>
</evidence>
<dbReference type="InterPro" id="IPR050556">
    <property type="entry name" value="Type_II_TA_system_RNase"/>
</dbReference>
<evidence type="ECO:0000313" key="9">
    <source>
        <dbReference type="EMBL" id="MDQ0471654.1"/>
    </source>
</evidence>
<protein>
    <submittedName>
        <fullName evidence="9">Nucleic acid-binding protein</fullName>
    </submittedName>
</protein>
<evidence type="ECO:0000256" key="4">
    <source>
        <dbReference type="ARBA" id="ARBA00022723"/>
    </source>
</evidence>
<keyword evidence="10" id="KW-1185">Reference proteome</keyword>
<evidence type="ECO:0000256" key="5">
    <source>
        <dbReference type="ARBA" id="ARBA00022801"/>
    </source>
</evidence>
<evidence type="ECO:0000256" key="6">
    <source>
        <dbReference type="ARBA" id="ARBA00022842"/>
    </source>
</evidence>
<dbReference type="InterPro" id="IPR029060">
    <property type="entry name" value="PIN-like_dom_sf"/>
</dbReference>
<gene>
    <name evidence="9" type="ORF">QO011_004679</name>
</gene>
<keyword evidence="3" id="KW-0540">Nuclease</keyword>
<comment type="caution">
    <text evidence="9">The sequence shown here is derived from an EMBL/GenBank/DDBJ whole genome shotgun (WGS) entry which is preliminary data.</text>
</comment>
<comment type="similarity">
    <text evidence="7">Belongs to the PINc/VapC protein family.</text>
</comment>
<evidence type="ECO:0000313" key="10">
    <source>
        <dbReference type="Proteomes" id="UP001242480"/>
    </source>
</evidence>
<evidence type="ECO:0000256" key="3">
    <source>
        <dbReference type="ARBA" id="ARBA00022722"/>
    </source>
</evidence>
<keyword evidence="4" id="KW-0479">Metal-binding</keyword>
<accession>A0ABU0JBK8</accession>
<dbReference type="Gene3D" id="3.40.50.1010">
    <property type="entry name" value="5'-nuclease"/>
    <property type="match status" value="1"/>
</dbReference>
<dbReference type="InterPro" id="IPR002716">
    <property type="entry name" value="PIN_dom"/>
</dbReference>
<name>A0ABU0JBK8_9HYPH</name>